<accession>A0A1B6MB03</accession>
<feature type="compositionally biased region" description="Basic and acidic residues" evidence="1">
    <location>
        <begin position="107"/>
        <end position="130"/>
    </location>
</feature>
<reference evidence="2" key="1">
    <citation type="submission" date="2015-11" db="EMBL/GenBank/DDBJ databases">
        <title>De novo transcriptome assembly of four potential Pierce s Disease insect vectors from Arizona vineyards.</title>
        <authorList>
            <person name="Tassone E.E."/>
        </authorList>
    </citation>
    <scope>NUCLEOTIDE SEQUENCE</scope>
</reference>
<protein>
    <submittedName>
        <fullName evidence="2">Uncharacterized protein</fullName>
    </submittedName>
</protein>
<dbReference type="EMBL" id="GEBQ01006877">
    <property type="protein sequence ID" value="JAT33100.1"/>
    <property type="molecule type" value="Transcribed_RNA"/>
</dbReference>
<sequence>GGEFNMIFNSIAIVIVTGALTEQLYAVPALNLLSGDPSDFSTCLRREEISLHSRKQHQREDNDKLVFEPDQSKERKMMARSIEERTQKSGSYHKERFRRTPQMPEMPKPEMPKPEMPKPEMPKPEMPKPE</sequence>
<dbReference type="AlphaFoldDB" id="A0A1B6MB03"/>
<name>A0A1B6MB03_9HEMI</name>
<evidence type="ECO:0000313" key="2">
    <source>
        <dbReference type="EMBL" id="JAT33100.1"/>
    </source>
</evidence>
<feature type="non-terminal residue" evidence="2">
    <location>
        <position position="130"/>
    </location>
</feature>
<feature type="region of interest" description="Disordered" evidence="1">
    <location>
        <begin position="51"/>
        <end position="130"/>
    </location>
</feature>
<evidence type="ECO:0000256" key="1">
    <source>
        <dbReference type="SAM" id="MobiDB-lite"/>
    </source>
</evidence>
<feature type="compositionally biased region" description="Basic and acidic residues" evidence="1">
    <location>
        <begin position="58"/>
        <end position="87"/>
    </location>
</feature>
<gene>
    <name evidence="2" type="ORF">g.52790</name>
</gene>
<organism evidence="2">
    <name type="scientific">Graphocephala atropunctata</name>
    <dbReference type="NCBI Taxonomy" id="36148"/>
    <lineage>
        <taxon>Eukaryota</taxon>
        <taxon>Metazoa</taxon>
        <taxon>Ecdysozoa</taxon>
        <taxon>Arthropoda</taxon>
        <taxon>Hexapoda</taxon>
        <taxon>Insecta</taxon>
        <taxon>Pterygota</taxon>
        <taxon>Neoptera</taxon>
        <taxon>Paraneoptera</taxon>
        <taxon>Hemiptera</taxon>
        <taxon>Auchenorrhyncha</taxon>
        <taxon>Membracoidea</taxon>
        <taxon>Cicadellidae</taxon>
        <taxon>Cicadellinae</taxon>
        <taxon>Cicadellini</taxon>
        <taxon>Graphocephala</taxon>
    </lineage>
</organism>
<feature type="non-terminal residue" evidence="2">
    <location>
        <position position="1"/>
    </location>
</feature>
<proteinExistence type="predicted"/>